<dbReference type="EMBL" id="GBRH01184422">
    <property type="protein sequence ID" value="JAE13474.1"/>
    <property type="molecule type" value="Transcribed_RNA"/>
</dbReference>
<reference evidence="1" key="1">
    <citation type="submission" date="2014-09" db="EMBL/GenBank/DDBJ databases">
        <authorList>
            <person name="Magalhaes I.L.F."/>
            <person name="Oliveira U."/>
            <person name="Santos F.R."/>
            <person name="Vidigal T.H.D.A."/>
            <person name="Brescovit A.D."/>
            <person name="Santos A.J."/>
        </authorList>
    </citation>
    <scope>NUCLEOTIDE SEQUENCE</scope>
    <source>
        <tissue evidence="1">Shoot tissue taken approximately 20 cm above the soil surface</tissue>
    </source>
</reference>
<dbReference type="AlphaFoldDB" id="A0A0A9FQD3"/>
<organism evidence="1">
    <name type="scientific">Arundo donax</name>
    <name type="common">Giant reed</name>
    <name type="synonym">Donax arundinaceus</name>
    <dbReference type="NCBI Taxonomy" id="35708"/>
    <lineage>
        <taxon>Eukaryota</taxon>
        <taxon>Viridiplantae</taxon>
        <taxon>Streptophyta</taxon>
        <taxon>Embryophyta</taxon>
        <taxon>Tracheophyta</taxon>
        <taxon>Spermatophyta</taxon>
        <taxon>Magnoliopsida</taxon>
        <taxon>Liliopsida</taxon>
        <taxon>Poales</taxon>
        <taxon>Poaceae</taxon>
        <taxon>PACMAD clade</taxon>
        <taxon>Arundinoideae</taxon>
        <taxon>Arundineae</taxon>
        <taxon>Arundo</taxon>
    </lineage>
</organism>
<proteinExistence type="predicted"/>
<accession>A0A0A9FQD3</accession>
<reference evidence="1" key="2">
    <citation type="journal article" date="2015" name="Data Brief">
        <title>Shoot transcriptome of the giant reed, Arundo donax.</title>
        <authorList>
            <person name="Barrero R.A."/>
            <person name="Guerrero F.D."/>
            <person name="Moolhuijzen P."/>
            <person name="Goolsby J.A."/>
            <person name="Tidwell J."/>
            <person name="Bellgard S.E."/>
            <person name="Bellgard M.I."/>
        </authorList>
    </citation>
    <scope>NUCLEOTIDE SEQUENCE</scope>
    <source>
        <tissue evidence="1">Shoot tissue taken approximately 20 cm above the soil surface</tissue>
    </source>
</reference>
<protein>
    <submittedName>
        <fullName evidence="1">Uncharacterized protein</fullName>
    </submittedName>
</protein>
<evidence type="ECO:0000313" key="1">
    <source>
        <dbReference type="EMBL" id="JAE13474.1"/>
    </source>
</evidence>
<sequence>MPNDLNSVNWELLDYFAEAGNGLICDPTSCCNHSTMCMSSHQVGFTAIL</sequence>
<name>A0A0A9FQD3_ARUDO</name>